<evidence type="ECO:0000313" key="1">
    <source>
        <dbReference type="EMBL" id="ETO72097.1"/>
    </source>
</evidence>
<protein>
    <submittedName>
        <fullName evidence="1">Uncharacterized protein</fullName>
    </submittedName>
</protein>
<dbReference type="AlphaFoldDB" id="A0A080ZZN6"/>
<dbReference type="Proteomes" id="UP000028582">
    <property type="component" value="Unassembled WGS sequence"/>
</dbReference>
<reference evidence="1 2" key="1">
    <citation type="submission" date="2013-11" db="EMBL/GenBank/DDBJ databases">
        <title>The Genome Sequence of Phytophthora parasitica P1976.</title>
        <authorList>
            <consortium name="The Broad Institute Genomics Platform"/>
            <person name="Russ C."/>
            <person name="Tyler B."/>
            <person name="Panabieres F."/>
            <person name="Shan W."/>
            <person name="Tripathy S."/>
            <person name="Grunwald N."/>
            <person name="Machado M."/>
            <person name="Johnson C.S."/>
            <person name="Walker B."/>
            <person name="Young S."/>
            <person name="Zeng Q."/>
            <person name="Gargeya S."/>
            <person name="Fitzgerald M."/>
            <person name="Haas B."/>
            <person name="Abouelleil A."/>
            <person name="Allen A.W."/>
            <person name="Alvarado L."/>
            <person name="Arachchi H.M."/>
            <person name="Berlin A.M."/>
            <person name="Chapman S.B."/>
            <person name="Gainer-Dewar J."/>
            <person name="Goldberg J."/>
            <person name="Griggs A."/>
            <person name="Gujja S."/>
            <person name="Hansen M."/>
            <person name="Howarth C."/>
            <person name="Imamovic A."/>
            <person name="Ireland A."/>
            <person name="Larimer J."/>
            <person name="McCowan C."/>
            <person name="Murphy C."/>
            <person name="Pearson M."/>
            <person name="Poon T.W."/>
            <person name="Priest M."/>
            <person name="Roberts A."/>
            <person name="Saif S."/>
            <person name="Shea T."/>
            <person name="Sisk P."/>
            <person name="Sykes S."/>
            <person name="Wortman J."/>
            <person name="Nusbaum C."/>
            <person name="Birren B."/>
        </authorList>
    </citation>
    <scope>NUCLEOTIDE SEQUENCE [LARGE SCALE GENOMIC DNA]</scope>
    <source>
        <strain evidence="1 2">P1976</strain>
    </source>
</reference>
<organism evidence="1 2">
    <name type="scientific">Phytophthora nicotianae P1976</name>
    <dbReference type="NCBI Taxonomy" id="1317066"/>
    <lineage>
        <taxon>Eukaryota</taxon>
        <taxon>Sar</taxon>
        <taxon>Stramenopiles</taxon>
        <taxon>Oomycota</taxon>
        <taxon>Peronosporomycetes</taxon>
        <taxon>Peronosporales</taxon>
        <taxon>Peronosporaceae</taxon>
        <taxon>Phytophthora</taxon>
    </lineage>
</organism>
<accession>A0A080ZZN6</accession>
<evidence type="ECO:0000313" key="2">
    <source>
        <dbReference type="Proteomes" id="UP000028582"/>
    </source>
</evidence>
<dbReference type="EMBL" id="ANJA01002098">
    <property type="protein sequence ID" value="ETO72097.1"/>
    <property type="molecule type" value="Genomic_DNA"/>
</dbReference>
<proteinExistence type="predicted"/>
<name>A0A080ZZN6_PHYNI</name>
<gene>
    <name evidence="1" type="ORF">F444_11680</name>
</gene>
<comment type="caution">
    <text evidence="1">The sequence shown here is derived from an EMBL/GenBank/DDBJ whole genome shotgun (WGS) entry which is preliminary data.</text>
</comment>
<sequence>MIVAIQEFIPLIRGLNRTLIENSPSPGLIIQLTQQWF</sequence>